<evidence type="ECO:0000259" key="2">
    <source>
        <dbReference type="Pfam" id="PF04909"/>
    </source>
</evidence>
<comment type="similarity">
    <text evidence="1">Belongs to the metallo-dependent hydrolases superfamily.</text>
</comment>
<evidence type="ECO:0000256" key="1">
    <source>
        <dbReference type="ARBA" id="ARBA00038310"/>
    </source>
</evidence>
<dbReference type="EMBL" id="CP127247">
    <property type="protein sequence ID" value="WIY25202.1"/>
    <property type="molecule type" value="Genomic_DNA"/>
</dbReference>
<dbReference type="KEGG" id="ppso:QPJ95_22415"/>
<dbReference type="InterPro" id="IPR052350">
    <property type="entry name" value="Metallo-dep_Lactonases"/>
</dbReference>
<dbReference type="AlphaFoldDB" id="A0A9Y2P2L6"/>
<dbReference type="GO" id="GO:0016787">
    <property type="term" value="F:hydrolase activity"/>
    <property type="evidence" value="ECO:0007669"/>
    <property type="project" value="InterPro"/>
</dbReference>
<name>A0A9Y2P2L6_9RHOB</name>
<proteinExistence type="inferred from homology"/>
<dbReference type="Gene3D" id="3.20.20.140">
    <property type="entry name" value="Metal-dependent hydrolases"/>
    <property type="match status" value="1"/>
</dbReference>
<evidence type="ECO:0000313" key="4">
    <source>
        <dbReference type="Proteomes" id="UP001238334"/>
    </source>
</evidence>
<dbReference type="Pfam" id="PF04909">
    <property type="entry name" value="Amidohydro_2"/>
    <property type="match status" value="1"/>
</dbReference>
<protein>
    <submittedName>
        <fullName evidence="3">Amidohydrolase family protein</fullName>
    </submittedName>
</protein>
<keyword evidence="4" id="KW-1185">Reference proteome</keyword>
<reference evidence="3 4" key="1">
    <citation type="submission" date="2023-06" db="EMBL/GenBank/DDBJ databases">
        <title>Parasedimentitalea psychrophila sp. nov., a psychrophilic bacterium isolated from deep-sea sediment.</title>
        <authorList>
            <person name="Li A."/>
        </authorList>
    </citation>
    <scope>NUCLEOTIDE SEQUENCE [LARGE SCALE GENOMIC DNA]</scope>
    <source>
        <strain evidence="3 4">QS115</strain>
    </source>
</reference>
<feature type="domain" description="Amidohydrolase-related" evidence="2">
    <location>
        <begin position="3"/>
        <end position="276"/>
    </location>
</feature>
<dbReference type="InterPro" id="IPR006680">
    <property type="entry name" value="Amidohydro-rel"/>
</dbReference>
<organism evidence="3 4">
    <name type="scientific">Parasedimentitalea psychrophila</name>
    <dbReference type="NCBI Taxonomy" id="2997337"/>
    <lineage>
        <taxon>Bacteria</taxon>
        <taxon>Pseudomonadati</taxon>
        <taxon>Pseudomonadota</taxon>
        <taxon>Alphaproteobacteria</taxon>
        <taxon>Rhodobacterales</taxon>
        <taxon>Paracoccaceae</taxon>
        <taxon>Parasedimentitalea</taxon>
    </lineage>
</organism>
<dbReference type="RefSeq" id="WP_270921031.1">
    <property type="nucleotide sequence ID" value="NZ_CP127247.1"/>
</dbReference>
<dbReference type="PANTHER" id="PTHR43569">
    <property type="entry name" value="AMIDOHYDROLASE"/>
    <property type="match status" value="1"/>
</dbReference>
<accession>A0A9Y2P2L6</accession>
<dbReference type="SUPFAM" id="SSF51556">
    <property type="entry name" value="Metallo-dependent hydrolases"/>
    <property type="match status" value="1"/>
</dbReference>
<gene>
    <name evidence="3" type="ORF">QPJ95_22415</name>
</gene>
<evidence type="ECO:0000313" key="3">
    <source>
        <dbReference type="EMBL" id="WIY25202.1"/>
    </source>
</evidence>
<dbReference type="PANTHER" id="PTHR43569:SF2">
    <property type="entry name" value="AMIDOHYDROLASE-RELATED DOMAIN-CONTAINING PROTEIN"/>
    <property type="match status" value="1"/>
</dbReference>
<dbReference type="InterPro" id="IPR032466">
    <property type="entry name" value="Metal_Hydrolase"/>
</dbReference>
<dbReference type="Proteomes" id="UP001238334">
    <property type="component" value="Chromosome"/>
</dbReference>
<sequence length="279" mass="30756">MMIDSHQHFWSLARGDYPWPDESVASIFRDFGPQDLIELLKASGVSQTVLVQATDSIAETEFLLDIATQNNFAKGVVGWVDLDDAAAPTFLDKFAQNAAFKGVRPMLQNIDDTNWILRPNVLANLAEVAARGLRMDALILPRHLEVLARVAEALTDLPIVIDHCAKPIIANGADASENWRTGMANLARFPNVFCKISGLATEVGPSWSVDGLQHVIDHVIAQFGPKRVMWGSDWPVINLVGDYGKWRRASDQLFNGLTKADRARVYGGTAAQFYGLEIK</sequence>